<protein>
    <submittedName>
        <fullName evidence="2">Uncharacterized protein</fullName>
    </submittedName>
</protein>
<proteinExistence type="predicted"/>
<organism evidence="2 3">
    <name type="scientific">Sanghuangporus baumii</name>
    <name type="common">Phellinus baumii</name>
    <dbReference type="NCBI Taxonomy" id="108892"/>
    <lineage>
        <taxon>Eukaryota</taxon>
        <taxon>Fungi</taxon>
        <taxon>Dikarya</taxon>
        <taxon>Basidiomycota</taxon>
        <taxon>Agaricomycotina</taxon>
        <taxon>Agaricomycetes</taxon>
        <taxon>Hymenochaetales</taxon>
        <taxon>Hymenochaetaceae</taxon>
        <taxon>Sanghuangporus</taxon>
    </lineage>
</organism>
<feature type="region of interest" description="Disordered" evidence="1">
    <location>
        <begin position="1"/>
        <end position="50"/>
    </location>
</feature>
<dbReference type="AlphaFoldDB" id="A0A9Q5HVE9"/>
<reference evidence="2" key="1">
    <citation type="submission" date="2016-06" db="EMBL/GenBank/DDBJ databases">
        <title>Draft Genome sequence of the fungus Inonotus baumii.</title>
        <authorList>
            <person name="Zhu H."/>
            <person name="Lin W."/>
        </authorList>
    </citation>
    <scope>NUCLEOTIDE SEQUENCE</scope>
    <source>
        <strain evidence="2">821</strain>
    </source>
</reference>
<dbReference type="EMBL" id="LNZH02000200">
    <property type="protein sequence ID" value="OCB86594.1"/>
    <property type="molecule type" value="Genomic_DNA"/>
</dbReference>
<comment type="caution">
    <text evidence="2">The sequence shown here is derived from an EMBL/GenBank/DDBJ whole genome shotgun (WGS) entry which is preliminary data.</text>
</comment>
<evidence type="ECO:0000256" key="1">
    <source>
        <dbReference type="SAM" id="MobiDB-lite"/>
    </source>
</evidence>
<feature type="compositionally biased region" description="Polar residues" evidence="1">
    <location>
        <begin position="35"/>
        <end position="50"/>
    </location>
</feature>
<dbReference type="OrthoDB" id="3300681at2759"/>
<gene>
    <name evidence="2" type="ORF">A7U60_g6272</name>
</gene>
<dbReference type="Proteomes" id="UP000757232">
    <property type="component" value="Unassembled WGS sequence"/>
</dbReference>
<evidence type="ECO:0000313" key="3">
    <source>
        <dbReference type="Proteomes" id="UP000757232"/>
    </source>
</evidence>
<evidence type="ECO:0000313" key="2">
    <source>
        <dbReference type="EMBL" id="OCB86594.1"/>
    </source>
</evidence>
<feature type="compositionally biased region" description="Basic and acidic residues" evidence="1">
    <location>
        <begin position="24"/>
        <end position="34"/>
    </location>
</feature>
<sequence>MASDTDFKEEESKAKRSNSTEGTGRSEPRSDSASKPDQPPTQFSSRMTEALSPTGNMYETLWPIIIEQATDIQRNHCLRNVNTFFEKIVCRIASDAVRDVGGCFVLDVHTLRHTTDVAFTQWYYMMEKDPLYGHKPVHLNASAMQNAEWACWGGKRLEFGTVENFRRFCAIGDVDPEKGASQYDAQAPFYAMFGIKPDPDKVALRRLLNIPELSWIFVSRTEDVIFETSFHNPNEDAYAHLFGITGRADKVKRMYEFFSDSEDTSWDRLEFGDRSFI</sequence>
<name>A0A9Q5HVE9_SANBA</name>
<keyword evidence="3" id="KW-1185">Reference proteome</keyword>
<accession>A0A9Q5HVE9</accession>